<dbReference type="EMBL" id="DF847094">
    <property type="protein sequence ID" value="GAT51279.1"/>
    <property type="molecule type" value="Genomic_DNA"/>
</dbReference>
<feature type="region of interest" description="Disordered" evidence="1">
    <location>
        <begin position="459"/>
        <end position="480"/>
    </location>
</feature>
<organism evidence="3 4">
    <name type="scientific">Mycena chlorophos</name>
    <name type="common">Agaric fungus</name>
    <name type="synonym">Agaricus chlorophos</name>
    <dbReference type="NCBI Taxonomy" id="658473"/>
    <lineage>
        <taxon>Eukaryota</taxon>
        <taxon>Fungi</taxon>
        <taxon>Dikarya</taxon>
        <taxon>Basidiomycota</taxon>
        <taxon>Agaricomycotina</taxon>
        <taxon>Agaricomycetes</taxon>
        <taxon>Agaricomycetidae</taxon>
        <taxon>Agaricales</taxon>
        <taxon>Marasmiineae</taxon>
        <taxon>Mycenaceae</taxon>
        <taxon>Mycena</taxon>
    </lineage>
</organism>
<dbReference type="InterPro" id="IPR000719">
    <property type="entry name" value="Prot_kinase_dom"/>
</dbReference>
<feature type="compositionally biased region" description="Low complexity" evidence="1">
    <location>
        <begin position="653"/>
        <end position="667"/>
    </location>
</feature>
<evidence type="ECO:0000259" key="2">
    <source>
        <dbReference type="PROSITE" id="PS50011"/>
    </source>
</evidence>
<feature type="domain" description="Protein kinase" evidence="2">
    <location>
        <begin position="171"/>
        <end position="451"/>
    </location>
</feature>
<feature type="compositionally biased region" description="Polar residues" evidence="1">
    <location>
        <begin position="673"/>
        <end position="688"/>
    </location>
</feature>
<name>A0ABQ0LL13_MYCCL</name>
<dbReference type="Proteomes" id="UP000815677">
    <property type="component" value="Unassembled WGS sequence"/>
</dbReference>
<protein>
    <submittedName>
        <fullName evidence="3">Kinase-like protein</fullName>
    </submittedName>
</protein>
<gene>
    <name evidence="3" type="ORF">MCHLO_08435</name>
</gene>
<dbReference type="PROSITE" id="PS00109">
    <property type="entry name" value="PROTEIN_KINASE_TYR"/>
    <property type="match status" value="1"/>
</dbReference>
<dbReference type="InterPro" id="IPR001245">
    <property type="entry name" value="Ser-Thr/Tyr_kinase_cat_dom"/>
</dbReference>
<dbReference type="Pfam" id="PF07714">
    <property type="entry name" value="PK_Tyr_Ser-Thr"/>
    <property type="match status" value="1"/>
</dbReference>
<dbReference type="InterPro" id="IPR051681">
    <property type="entry name" value="Ser/Thr_Kinases-Pseudokinases"/>
</dbReference>
<proteinExistence type="predicted"/>
<evidence type="ECO:0000313" key="3">
    <source>
        <dbReference type="EMBL" id="GAT51279.1"/>
    </source>
</evidence>
<dbReference type="Gene3D" id="1.10.510.10">
    <property type="entry name" value="Transferase(Phosphotransferase) domain 1"/>
    <property type="match status" value="1"/>
</dbReference>
<dbReference type="PROSITE" id="PS50011">
    <property type="entry name" value="PROTEIN_KINASE_DOM"/>
    <property type="match status" value="1"/>
</dbReference>
<reference evidence="3" key="1">
    <citation type="submission" date="2014-09" db="EMBL/GenBank/DDBJ databases">
        <title>Genome sequence of the luminous mushroom Mycena chlorophos for searching fungal bioluminescence genes.</title>
        <authorList>
            <person name="Tanaka Y."/>
            <person name="Kasuga D."/>
            <person name="Oba Y."/>
            <person name="Hase S."/>
            <person name="Sato K."/>
            <person name="Oba Y."/>
            <person name="Sakakibara Y."/>
        </authorList>
    </citation>
    <scope>NUCLEOTIDE SEQUENCE</scope>
</reference>
<keyword evidence="4" id="KW-1185">Reference proteome</keyword>
<sequence>MASHRNLFLFSVQLEHKSLATPPTESTAILEMSQQATPGSHGSADSRLLSNESYSAVSAIVDSVECRKALLELSSALDLENNNKLQKALQADEEHLISLLVSVFNSKSAEREVLGLQGHSAQCFLDVVQDALDYGSLSTPDAIKKARRIIHKLSAACGLLPTTLYITGVTEREAHPTFGGGYGDIYRASYENKPVALKYMRHFLRGSSAHRHQLRFLREALVWRDLRHPFILPFLGIDNETFPLSICIVSPWMEHGTVIRYLKGRGRDHDTVNRLLHEIAQGLEYLHRSNIVHGDLRGANILIGPDHGARLADFGLSVFTNVSSSMRTSNRGGCVYWMAPELIDPDRFGLSGKFVRTTASDVYAFGCVCFELYTGRAPFADLPEPTALLKILEGKRAKRPRRSNDSGILFSDDLWEFVMSYWEEKASLRPTIQDVVQDMVWPTADGLHAGVPEQPLYNATSSTSALQGGTPSPSATDSDAQSFFAFPPNDPELELNADVLRALQDCRAGLSNAARLTKALQLESQHVPRALNALRDKCISWQERISMQIPWAANLARQSMRGITQGLHLHLVATNDRLLAALRLFDEVGPTDWQPGRYSTEGADSTSILTLVEPQYPAPTTPTSSKVKPLFGNFSASLSLSSLLPKKRRRGQSTTSTASEQSTSSPTKFEPDQPSTFSVKQKKSQTSLRSKKFDPTASFLTLNY</sequence>
<dbReference type="InterPro" id="IPR011009">
    <property type="entry name" value="Kinase-like_dom_sf"/>
</dbReference>
<accession>A0ABQ0LL13</accession>
<dbReference type="SUPFAM" id="SSF56112">
    <property type="entry name" value="Protein kinase-like (PK-like)"/>
    <property type="match status" value="1"/>
</dbReference>
<evidence type="ECO:0000256" key="1">
    <source>
        <dbReference type="SAM" id="MobiDB-lite"/>
    </source>
</evidence>
<dbReference type="InterPro" id="IPR008266">
    <property type="entry name" value="Tyr_kinase_AS"/>
</dbReference>
<evidence type="ECO:0000313" key="4">
    <source>
        <dbReference type="Proteomes" id="UP000815677"/>
    </source>
</evidence>
<feature type="region of interest" description="Disordered" evidence="1">
    <location>
        <begin position="645"/>
        <end position="697"/>
    </location>
</feature>
<dbReference type="PANTHER" id="PTHR44329">
    <property type="entry name" value="SERINE/THREONINE-PROTEIN KINASE TNNI3K-RELATED"/>
    <property type="match status" value="1"/>
</dbReference>